<reference evidence="1 2" key="1">
    <citation type="submission" date="2014-09" db="EMBL/GenBank/DDBJ databases">
        <title>Genome sequencing and annotation of Bacillus Okhensis strain Kh10-101T.</title>
        <authorList>
            <person name="Prakash J.S."/>
        </authorList>
    </citation>
    <scope>NUCLEOTIDE SEQUENCE [LARGE SCALE GENOMIC DNA]</scope>
    <source>
        <strain evidence="2">Kh10-101T</strain>
    </source>
</reference>
<proteinExistence type="predicted"/>
<comment type="caution">
    <text evidence="1">The sequence shown here is derived from an EMBL/GenBank/DDBJ whole genome shotgun (WGS) entry which is preliminary data.</text>
</comment>
<protein>
    <submittedName>
        <fullName evidence="1">Uncharacterized protein</fullName>
    </submittedName>
</protein>
<dbReference type="OrthoDB" id="2085682at2"/>
<accession>A0A0B0IIC1</accession>
<keyword evidence="2" id="KW-1185">Reference proteome</keyword>
<sequence length="170" mass="19294">MKKWLMILGATLVLIVCIVNYVFSKGEFVIGSTSYIAMDAPVVEEGLPIYMGYGVHWSGFGNPTLTNVSLIKDDGTELSEDDLQLSVTSMIDEMGVTGVIDEDFAIEAGYINEYLLVENYQVIDDLLLVFRVELLDTNYENNISYLMIEYKNFGFRQQQTLEFEGFFSRD</sequence>
<organism evidence="1 2">
    <name type="scientific">Halalkalibacter okhensis</name>
    <dbReference type="NCBI Taxonomy" id="333138"/>
    <lineage>
        <taxon>Bacteria</taxon>
        <taxon>Bacillati</taxon>
        <taxon>Bacillota</taxon>
        <taxon>Bacilli</taxon>
        <taxon>Bacillales</taxon>
        <taxon>Bacillaceae</taxon>
        <taxon>Halalkalibacter</taxon>
    </lineage>
</organism>
<dbReference type="Proteomes" id="UP000030832">
    <property type="component" value="Unassembled WGS sequence"/>
</dbReference>
<dbReference type="AlphaFoldDB" id="A0A0B0IIC1"/>
<name>A0A0B0IIC1_9BACI</name>
<gene>
    <name evidence="1" type="ORF">LQ50_15965</name>
</gene>
<dbReference type="eggNOG" id="ENOG5033FCF">
    <property type="taxonomic scope" value="Bacteria"/>
</dbReference>
<dbReference type="EMBL" id="JRJU01000020">
    <property type="protein sequence ID" value="KHF39381.1"/>
    <property type="molecule type" value="Genomic_DNA"/>
</dbReference>
<evidence type="ECO:0000313" key="1">
    <source>
        <dbReference type="EMBL" id="KHF39381.1"/>
    </source>
</evidence>
<evidence type="ECO:0000313" key="2">
    <source>
        <dbReference type="Proteomes" id="UP000030832"/>
    </source>
</evidence>
<dbReference type="RefSeq" id="WP_034630771.1">
    <property type="nucleotide sequence ID" value="NZ_JRJU01000020.1"/>
</dbReference>